<dbReference type="Gene3D" id="1.20.1440.80">
    <property type="entry name" value="Gap junction channel protein cysteine-rich domain"/>
    <property type="match status" value="1"/>
</dbReference>
<gene>
    <name evidence="15" type="ORF">A6R68_06679</name>
</gene>
<keyword evidence="6" id="KW-0965">Cell junction</keyword>
<keyword evidence="3" id="KW-1003">Cell membrane</keyword>
<protein>
    <recommendedName>
        <fullName evidence="9">Gap junction protein</fullName>
    </recommendedName>
</protein>
<reference evidence="15 16" key="1">
    <citation type="submission" date="2016-06" db="EMBL/GenBank/DDBJ databases">
        <title>The Draft Genome Sequence and Annotation of the Desert Woodrat Neotoma lepida.</title>
        <authorList>
            <person name="Campbell M."/>
            <person name="Oakeson K.F."/>
            <person name="Yandell M."/>
            <person name="Halpert J.R."/>
            <person name="Dearing D."/>
        </authorList>
    </citation>
    <scope>NUCLEOTIDE SEQUENCE [LARGE SCALE GENOMIC DNA]</scope>
    <source>
        <strain evidence="15">417</strain>
        <tissue evidence="15">Liver</tissue>
    </source>
</reference>
<name>A0A1A6GEW5_NEOLE</name>
<keyword evidence="12" id="KW-0732">Signal</keyword>
<dbReference type="PRINTS" id="PR00206">
    <property type="entry name" value="CONNEXIN"/>
</dbReference>
<dbReference type="GO" id="GO:0007267">
    <property type="term" value="P:cell-cell signaling"/>
    <property type="evidence" value="ECO:0007669"/>
    <property type="project" value="TreeGrafter"/>
</dbReference>
<dbReference type="Proteomes" id="UP000092124">
    <property type="component" value="Unassembled WGS sequence"/>
</dbReference>
<evidence type="ECO:0000256" key="7">
    <source>
        <dbReference type="ARBA" id="ARBA00022989"/>
    </source>
</evidence>
<dbReference type="InterPro" id="IPR013092">
    <property type="entry name" value="Connexin_N"/>
</dbReference>
<dbReference type="STRING" id="56216.A0A1A6GEW5"/>
<comment type="subunit">
    <text evidence="9">A connexon is composed of a hexamer of connexins.</text>
</comment>
<dbReference type="SMART" id="SM01089">
    <property type="entry name" value="Connexin_CCC"/>
    <property type="match status" value="1"/>
</dbReference>
<dbReference type="AlphaFoldDB" id="A0A1A6GEW5"/>
<dbReference type="PROSITE" id="PS00407">
    <property type="entry name" value="CONNEXINS_1"/>
    <property type="match status" value="1"/>
</dbReference>
<evidence type="ECO:0000256" key="1">
    <source>
        <dbReference type="ARBA" id="ARBA00004610"/>
    </source>
</evidence>
<dbReference type="PANTHER" id="PTHR11984">
    <property type="entry name" value="CONNEXIN"/>
    <property type="match status" value="1"/>
</dbReference>
<evidence type="ECO:0000256" key="11">
    <source>
        <dbReference type="SAM" id="Phobius"/>
    </source>
</evidence>
<feature type="domain" description="Connexin N-terminal" evidence="13">
    <location>
        <begin position="21"/>
        <end position="54"/>
    </location>
</feature>
<feature type="transmembrane region" description="Helical" evidence="11">
    <location>
        <begin position="96"/>
        <end position="119"/>
    </location>
</feature>
<evidence type="ECO:0000256" key="2">
    <source>
        <dbReference type="ARBA" id="ARBA00004651"/>
    </source>
</evidence>
<keyword evidence="5 9" id="KW-0303">Gap junction</keyword>
<evidence type="ECO:0000256" key="5">
    <source>
        <dbReference type="ARBA" id="ARBA00022868"/>
    </source>
</evidence>
<dbReference type="GO" id="GO:0005243">
    <property type="term" value="F:gap junction channel activity"/>
    <property type="evidence" value="ECO:0007669"/>
    <property type="project" value="TreeGrafter"/>
</dbReference>
<feature type="signal peptide" evidence="12">
    <location>
        <begin position="1"/>
        <end position="18"/>
    </location>
</feature>
<feature type="compositionally biased region" description="Basic and acidic residues" evidence="10">
    <location>
        <begin position="274"/>
        <end position="286"/>
    </location>
</feature>
<dbReference type="OrthoDB" id="9943496at2759"/>
<keyword evidence="16" id="KW-1185">Reference proteome</keyword>
<feature type="transmembrane region" description="Helical" evidence="11">
    <location>
        <begin position="55"/>
        <end position="75"/>
    </location>
</feature>
<accession>A0A1A6GEW5</accession>
<evidence type="ECO:0000313" key="15">
    <source>
        <dbReference type="EMBL" id="OBS64781.1"/>
    </source>
</evidence>
<dbReference type="EMBL" id="LZPO01097135">
    <property type="protein sequence ID" value="OBS64781.1"/>
    <property type="molecule type" value="Genomic_DNA"/>
</dbReference>
<keyword evidence="8 11" id="KW-0472">Membrane</keyword>
<evidence type="ECO:0000259" key="13">
    <source>
        <dbReference type="SMART" id="SM00037"/>
    </source>
</evidence>
<evidence type="ECO:0000256" key="10">
    <source>
        <dbReference type="SAM" id="MobiDB-lite"/>
    </source>
</evidence>
<dbReference type="InterPro" id="IPR038359">
    <property type="entry name" value="Connexin_N_sf"/>
</dbReference>
<comment type="subcellular location">
    <subcellularLocation>
        <location evidence="1">Cell junction</location>
        <location evidence="1">Gap junction</location>
    </subcellularLocation>
    <subcellularLocation>
        <location evidence="2 9">Cell membrane</location>
        <topology evidence="2 9">Multi-pass membrane protein</topology>
    </subcellularLocation>
</comment>
<dbReference type="SMART" id="SM00037">
    <property type="entry name" value="CNX"/>
    <property type="match status" value="1"/>
</dbReference>
<evidence type="ECO:0000256" key="8">
    <source>
        <dbReference type="ARBA" id="ARBA00023136"/>
    </source>
</evidence>
<evidence type="ECO:0000256" key="4">
    <source>
        <dbReference type="ARBA" id="ARBA00022692"/>
    </source>
</evidence>
<dbReference type="PANTHER" id="PTHR11984:SF3">
    <property type="entry name" value="GAP JUNCTION DELTA-4 PROTEIN"/>
    <property type="match status" value="1"/>
</dbReference>
<feature type="region of interest" description="Disordered" evidence="10">
    <location>
        <begin position="184"/>
        <end position="295"/>
    </location>
</feature>
<organism evidence="15 16">
    <name type="scientific">Neotoma lepida</name>
    <name type="common">Desert woodrat</name>
    <dbReference type="NCBI Taxonomy" id="56216"/>
    <lineage>
        <taxon>Eukaryota</taxon>
        <taxon>Metazoa</taxon>
        <taxon>Chordata</taxon>
        <taxon>Craniata</taxon>
        <taxon>Vertebrata</taxon>
        <taxon>Euteleostomi</taxon>
        <taxon>Mammalia</taxon>
        <taxon>Eutheria</taxon>
        <taxon>Euarchontoglires</taxon>
        <taxon>Glires</taxon>
        <taxon>Rodentia</taxon>
        <taxon>Myomorpha</taxon>
        <taxon>Muroidea</taxon>
        <taxon>Cricetidae</taxon>
        <taxon>Neotominae</taxon>
        <taxon>Neotoma</taxon>
    </lineage>
</organism>
<feature type="transmembrane region" description="Helical" evidence="11">
    <location>
        <begin position="154"/>
        <end position="175"/>
    </location>
</feature>
<dbReference type="Pfam" id="PF00029">
    <property type="entry name" value="Connexin"/>
    <property type="match status" value="2"/>
</dbReference>
<evidence type="ECO:0000256" key="6">
    <source>
        <dbReference type="ARBA" id="ARBA00022949"/>
    </source>
</evidence>
<feature type="chain" id="PRO_5008345552" description="Gap junction protein" evidence="12">
    <location>
        <begin position="19"/>
        <end position="338"/>
    </location>
</feature>
<dbReference type="GO" id="GO:0005922">
    <property type="term" value="C:connexin complex"/>
    <property type="evidence" value="ECO:0007669"/>
    <property type="project" value="InterPro"/>
</dbReference>
<evidence type="ECO:0000256" key="3">
    <source>
        <dbReference type="ARBA" id="ARBA00022475"/>
    </source>
</evidence>
<comment type="similarity">
    <text evidence="9">Belongs to the connexin family.</text>
</comment>
<proteinExistence type="inferred from homology"/>
<evidence type="ECO:0000256" key="12">
    <source>
        <dbReference type="SAM" id="SignalP"/>
    </source>
</evidence>
<comment type="function">
    <text evidence="9">One gap junction consists of a cluster of closely packed pairs of transmembrane channels, the connexons, through which materials of low MW diffuse from one cell to a neighboring cell.</text>
</comment>
<dbReference type="InterPro" id="IPR000500">
    <property type="entry name" value="Connexin"/>
</dbReference>
<keyword evidence="4 9" id="KW-0812">Transmembrane</keyword>
<dbReference type="InterPro" id="IPR017990">
    <property type="entry name" value="Connexin_CS"/>
</dbReference>
<comment type="caution">
    <text evidence="15">The sequence shown here is derived from an EMBL/GenBank/DDBJ whole genome shotgun (WGS) entry which is preliminary data.</text>
</comment>
<sequence length="338" mass="36520">MLWLVVAVLLRMLVVVLAGSPIYQDEQERFVCNTLQPGCANVCYDLFSPVSPLRFWLVQSLALLLPSAVFGAYALHCGAKLAAEGACRPRVPDLSAAYLVHLLLRTLLEAALASLHYLLFGFSVPNRISCSRVPCSGAVDCYVSRPTEKSLLMLFVWAVSALSFLLSLADLLCSLRRTRGTTQEMKGEDRPICEVPTLPPGLLQDPQGCHSQGQVDRGGRQEEQGVPEFSSVWTAGQGGDSNVGQASVSGRVEHSDQDDSEATSSAGDRLAVAHTEHEFRSHRETSPDLGGKNIRSDELPLATQSHLVPPSSQNTSMATACGRLLYGICLVIKNTQTV</sequence>
<evidence type="ECO:0000259" key="14">
    <source>
        <dbReference type="SMART" id="SM01089"/>
    </source>
</evidence>
<keyword evidence="7 11" id="KW-1133">Transmembrane helix</keyword>
<evidence type="ECO:0000256" key="9">
    <source>
        <dbReference type="RuleBase" id="RU000630"/>
    </source>
</evidence>
<feature type="non-terminal residue" evidence="15">
    <location>
        <position position="338"/>
    </location>
</feature>
<dbReference type="InterPro" id="IPR019570">
    <property type="entry name" value="Connexin_CCC"/>
</dbReference>
<feature type="domain" description="Connexin cysteine-rich" evidence="14">
    <location>
        <begin position="108"/>
        <end position="174"/>
    </location>
</feature>
<dbReference type="PROSITE" id="PS00408">
    <property type="entry name" value="CONNEXINS_2"/>
    <property type="match status" value="1"/>
</dbReference>
<evidence type="ECO:0000313" key="16">
    <source>
        <dbReference type="Proteomes" id="UP000092124"/>
    </source>
</evidence>